<accession>A0A1G7Z328</accession>
<dbReference type="EMBL" id="FNCN01000010">
    <property type="protein sequence ID" value="SDH02989.1"/>
    <property type="molecule type" value="Genomic_DNA"/>
</dbReference>
<name>A0A1G7Z328_9ACTN</name>
<proteinExistence type="predicted"/>
<protein>
    <submittedName>
        <fullName evidence="1">Uncharacterized protein</fullName>
    </submittedName>
</protein>
<keyword evidence="2" id="KW-1185">Reference proteome</keyword>
<evidence type="ECO:0000313" key="1">
    <source>
        <dbReference type="EMBL" id="SDH02989.1"/>
    </source>
</evidence>
<organism evidence="1 2">
    <name type="scientific">Sinosporangium album</name>
    <dbReference type="NCBI Taxonomy" id="504805"/>
    <lineage>
        <taxon>Bacteria</taxon>
        <taxon>Bacillati</taxon>
        <taxon>Actinomycetota</taxon>
        <taxon>Actinomycetes</taxon>
        <taxon>Streptosporangiales</taxon>
        <taxon>Streptosporangiaceae</taxon>
        <taxon>Sinosporangium</taxon>
    </lineage>
</organism>
<evidence type="ECO:0000313" key="2">
    <source>
        <dbReference type="Proteomes" id="UP000198923"/>
    </source>
</evidence>
<gene>
    <name evidence="1" type="ORF">SAMN05421505_110167</name>
</gene>
<reference evidence="1 2" key="1">
    <citation type="submission" date="2016-10" db="EMBL/GenBank/DDBJ databases">
        <authorList>
            <person name="de Groot N.N."/>
        </authorList>
    </citation>
    <scope>NUCLEOTIDE SEQUENCE [LARGE SCALE GENOMIC DNA]</scope>
    <source>
        <strain evidence="1 2">CPCC 201354</strain>
    </source>
</reference>
<dbReference type="AlphaFoldDB" id="A0A1G7Z328"/>
<dbReference type="STRING" id="504805.SAMN05421505_110167"/>
<sequence length="74" mass="7803">MFSLDSCLKFNLWCPAAAKGGHAVAFCSHASLIPVVAIMADGDGIEKRSAEMNVLNAAVEAGVFRAAPRGEVRR</sequence>
<dbReference type="Proteomes" id="UP000198923">
    <property type="component" value="Unassembled WGS sequence"/>
</dbReference>
<dbReference type="RefSeq" id="WP_093170704.1">
    <property type="nucleotide sequence ID" value="NZ_FNCN01000010.1"/>
</dbReference>